<keyword evidence="3" id="KW-1185">Reference proteome</keyword>
<dbReference type="EMBL" id="KZ824291">
    <property type="protein sequence ID" value="RAL10962.1"/>
    <property type="molecule type" value="Genomic_DNA"/>
</dbReference>
<evidence type="ECO:0000256" key="1">
    <source>
        <dbReference type="SAM" id="MobiDB-lite"/>
    </source>
</evidence>
<proteinExistence type="predicted"/>
<reference evidence="2 3" key="1">
    <citation type="submission" date="2018-02" db="EMBL/GenBank/DDBJ databases">
        <title>The genomes of Aspergillus section Nigri reveals drivers in fungal speciation.</title>
        <authorList>
            <consortium name="DOE Joint Genome Institute"/>
            <person name="Vesth T.C."/>
            <person name="Nybo J."/>
            <person name="Theobald S."/>
            <person name="Brandl J."/>
            <person name="Frisvad J.C."/>
            <person name="Nielsen K.F."/>
            <person name="Lyhne E.K."/>
            <person name="Kogle M.E."/>
            <person name="Kuo A."/>
            <person name="Riley R."/>
            <person name="Clum A."/>
            <person name="Nolan M."/>
            <person name="Lipzen A."/>
            <person name="Salamov A."/>
            <person name="Henrissat B."/>
            <person name="Wiebenga A."/>
            <person name="De vries R.P."/>
            <person name="Grigoriev I.V."/>
            <person name="Mortensen U.H."/>
            <person name="Andersen M.R."/>
            <person name="Baker S.E."/>
        </authorList>
    </citation>
    <scope>NUCLEOTIDE SEQUENCE [LARGE SCALE GENOMIC DNA]</scope>
    <source>
        <strain evidence="2 3">CBS 101889</strain>
    </source>
</reference>
<feature type="region of interest" description="Disordered" evidence="1">
    <location>
        <begin position="125"/>
        <end position="157"/>
    </location>
</feature>
<evidence type="ECO:0000313" key="2">
    <source>
        <dbReference type="EMBL" id="RAL10962.1"/>
    </source>
</evidence>
<dbReference type="VEuPathDB" id="FungiDB:BO97DRAFT_478823"/>
<accession>A0A395HSP1</accession>
<organism evidence="2 3">
    <name type="scientific">Aspergillus homomorphus (strain CBS 101889)</name>
    <dbReference type="NCBI Taxonomy" id="1450537"/>
    <lineage>
        <taxon>Eukaryota</taxon>
        <taxon>Fungi</taxon>
        <taxon>Dikarya</taxon>
        <taxon>Ascomycota</taxon>
        <taxon>Pezizomycotina</taxon>
        <taxon>Eurotiomycetes</taxon>
        <taxon>Eurotiomycetidae</taxon>
        <taxon>Eurotiales</taxon>
        <taxon>Aspergillaceae</taxon>
        <taxon>Aspergillus</taxon>
        <taxon>Aspergillus subgen. Circumdati</taxon>
    </lineage>
</organism>
<protein>
    <submittedName>
        <fullName evidence="2">Uncharacterized protein</fullName>
    </submittedName>
</protein>
<gene>
    <name evidence="2" type="ORF">BO97DRAFT_478823</name>
</gene>
<dbReference type="Proteomes" id="UP000248961">
    <property type="component" value="Unassembled WGS sequence"/>
</dbReference>
<dbReference type="AlphaFoldDB" id="A0A395HSP1"/>
<evidence type="ECO:0000313" key="3">
    <source>
        <dbReference type="Proteomes" id="UP000248961"/>
    </source>
</evidence>
<sequence length="226" mass="24936">MQELDLLGEKVNRIRDRRALREYLADYLDYLPAFIKAAADRDQDASTEVLARDLVNLCEIRDLYQIINRTYATTVERLQTIAHLHPSERLCFASRYRLLQSAGLFMAAGRDLSISSLPDNYAPPVPLAPQLVSPDASSQGNRCGEPSPTPVETDARTRPVEGWSAAMETERRWTGPSAGGPTVPSSLRHLLNPLLPVSSEPTGIRGRQRAAAVVLDDCGQRVASTR</sequence>
<dbReference type="GeneID" id="37204939"/>
<dbReference type="RefSeq" id="XP_025550116.1">
    <property type="nucleotide sequence ID" value="XM_025700650.1"/>
</dbReference>
<name>A0A395HSP1_ASPHC</name>